<dbReference type="FunFam" id="3.30.160.60:FF:000218">
    <property type="entry name" value="Zinc finger protein 10"/>
    <property type="match status" value="1"/>
</dbReference>
<dbReference type="FunFam" id="3.30.160.60:FF:000759">
    <property type="entry name" value="zinc finger protein 16"/>
    <property type="match status" value="1"/>
</dbReference>
<dbReference type="Proteomes" id="UP000265080">
    <property type="component" value="Chromosome 16"/>
</dbReference>
<dbReference type="AlphaFoldDB" id="A0A3P8TN63"/>
<feature type="domain" description="C2H2-type" evidence="13">
    <location>
        <begin position="296"/>
        <end position="323"/>
    </location>
</feature>
<dbReference type="GO" id="GO:0003677">
    <property type="term" value="F:DNA binding"/>
    <property type="evidence" value="ECO:0007669"/>
    <property type="project" value="UniProtKB-KW"/>
</dbReference>
<protein>
    <recommendedName>
        <fullName evidence="13">C2H2-type domain-containing protein</fullName>
    </recommendedName>
</protein>
<dbReference type="STRING" id="161767.ENSAPEP00000027500"/>
<dbReference type="InterPro" id="IPR013087">
    <property type="entry name" value="Znf_C2H2_type"/>
</dbReference>
<feature type="region of interest" description="Disordered" evidence="12">
    <location>
        <begin position="104"/>
        <end position="221"/>
    </location>
</feature>
<evidence type="ECO:0000256" key="8">
    <source>
        <dbReference type="ARBA" id="ARBA00023125"/>
    </source>
</evidence>
<feature type="compositionally biased region" description="Basic residues" evidence="12">
    <location>
        <begin position="137"/>
        <end position="150"/>
    </location>
</feature>
<feature type="region of interest" description="Disordered" evidence="12">
    <location>
        <begin position="40"/>
        <end position="59"/>
    </location>
</feature>
<reference evidence="14" key="2">
    <citation type="submission" date="2025-08" db="UniProtKB">
        <authorList>
            <consortium name="Ensembl"/>
        </authorList>
    </citation>
    <scope>IDENTIFICATION</scope>
</reference>
<dbReference type="FunFam" id="3.30.160.60:FF:000446">
    <property type="entry name" value="Zinc finger protein"/>
    <property type="match status" value="2"/>
</dbReference>
<evidence type="ECO:0000256" key="9">
    <source>
        <dbReference type="ARBA" id="ARBA00023163"/>
    </source>
</evidence>
<feature type="domain" description="C2H2-type" evidence="13">
    <location>
        <begin position="464"/>
        <end position="491"/>
    </location>
</feature>
<keyword evidence="4" id="KW-0677">Repeat</keyword>
<dbReference type="FunFam" id="3.30.160.60:FF:000912">
    <property type="entry name" value="Zinc finger protein 660"/>
    <property type="match status" value="1"/>
</dbReference>
<feature type="domain" description="C2H2-type" evidence="13">
    <location>
        <begin position="381"/>
        <end position="408"/>
    </location>
</feature>
<comment type="subcellular location">
    <subcellularLocation>
        <location evidence="2">Nucleus</location>
    </subcellularLocation>
</comment>
<evidence type="ECO:0000256" key="12">
    <source>
        <dbReference type="SAM" id="MobiDB-lite"/>
    </source>
</evidence>
<dbReference type="PROSITE" id="PS50157">
    <property type="entry name" value="ZINC_FINGER_C2H2_2"/>
    <property type="match status" value="11"/>
</dbReference>
<feature type="domain" description="C2H2-type" evidence="13">
    <location>
        <begin position="495"/>
        <end position="522"/>
    </location>
</feature>
<evidence type="ECO:0000256" key="3">
    <source>
        <dbReference type="ARBA" id="ARBA00022723"/>
    </source>
</evidence>
<organism evidence="14 15">
    <name type="scientific">Amphiprion percula</name>
    <name type="common">Orange clownfish</name>
    <name type="synonym">Lutjanus percula</name>
    <dbReference type="NCBI Taxonomy" id="161767"/>
    <lineage>
        <taxon>Eukaryota</taxon>
        <taxon>Metazoa</taxon>
        <taxon>Chordata</taxon>
        <taxon>Craniata</taxon>
        <taxon>Vertebrata</taxon>
        <taxon>Euteleostomi</taxon>
        <taxon>Actinopterygii</taxon>
        <taxon>Neopterygii</taxon>
        <taxon>Teleostei</taxon>
        <taxon>Neoteleostei</taxon>
        <taxon>Acanthomorphata</taxon>
        <taxon>Ovalentaria</taxon>
        <taxon>Pomacentridae</taxon>
        <taxon>Amphiprion</taxon>
    </lineage>
</organism>
<dbReference type="GO" id="GO:0008270">
    <property type="term" value="F:zinc ion binding"/>
    <property type="evidence" value="ECO:0007669"/>
    <property type="project" value="UniProtKB-KW"/>
</dbReference>
<feature type="domain" description="C2H2-type" evidence="13">
    <location>
        <begin position="353"/>
        <end position="380"/>
    </location>
</feature>
<feature type="region of interest" description="Disordered" evidence="12">
    <location>
        <begin position="598"/>
        <end position="618"/>
    </location>
</feature>
<dbReference type="GO" id="GO:0000122">
    <property type="term" value="P:negative regulation of transcription by RNA polymerase II"/>
    <property type="evidence" value="ECO:0007669"/>
    <property type="project" value="UniProtKB-ARBA"/>
</dbReference>
<keyword evidence="7" id="KW-0805">Transcription regulation</keyword>
<evidence type="ECO:0000256" key="10">
    <source>
        <dbReference type="ARBA" id="ARBA00023242"/>
    </source>
</evidence>
<keyword evidence="5 11" id="KW-0863">Zinc-finger</keyword>
<dbReference type="InterPro" id="IPR036236">
    <property type="entry name" value="Znf_C2H2_sf"/>
</dbReference>
<evidence type="ECO:0000313" key="14">
    <source>
        <dbReference type="Ensembl" id="ENSAPEP00000027500.1"/>
    </source>
</evidence>
<keyword evidence="3" id="KW-0479">Metal-binding</keyword>
<evidence type="ECO:0000256" key="11">
    <source>
        <dbReference type="PROSITE-ProRule" id="PRU00042"/>
    </source>
</evidence>
<reference evidence="14 15" key="1">
    <citation type="submission" date="2018-03" db="EMBL/GenBank/DDBJ databases">
        <title>Finding Nemo's genes: A chromosome-scale reference assembly of the genome of the orange clownfish Amphiprion percula.</title>
        <authorList>
            <person name="Lehmann R."/>
        </authorList>
    </citation>
    <scope>NUCLEOTIDE SEQUENCE</scope>
</reference>
<dbReference type="PANTHER" id="PTHR47772">
    <property type="entry name" value="ZINC FINGER PROTEIN 200"/>
    <property type="match status" value="1"/>
</dbReference>
<keyword evidence="15" id="KW-1185">Reference proteome</keyword>
<evidence type="ECO:0000313" key="15">
    <source>
        <dbReference type="Proteomes" id="UP000265080"/>
    </source>
</evidence>
<evidence type="ECO:0000256" key="6">
    <source>
        <dbReference type="ARBA" id="ARBA00022833"/>
    </source>
</evidence>
<dbReference type="GeneTree" id="ENSGT01150000286971"/>
<keyword evidence="10" id="KW-0539">Nucleus</keyword>
<feature type="compositionally biased region" description="Basic and acidic residues" evidence="12">
    <location>
        <begin position="124"/>
        <end position="135"/>
    </location>
</feature>
<dbReference type="InterPro" id="IPR050636">
    <property type="entry name" value="C2H2-ZF_domain-containing"/>
</dbReference>
<feature type="domain" description="C2H2-type" evidence="13">
    <location>
        <begin position="523"/>
        <end position="550"/>
    </location>
</feature>
<dbReference type="FunFam" id="3.30.160.60:FF:000624">
    <property type="entry name" value="zinc finger protein 697"/>
    <property type="match status" value="1"/>
</dbReference>
<feature type="domain" description="C2H2-type" evidence="13">
    <location>
        <begin position="268"/>
        <end position="295"/>
    </location>
</feature>
<dbReference type="Pfam" id="PF00096">
    <property type="entry name" value="zf-C2H2"/>
    <property type="match status" value="8"/>
</dbReference>
<proteinExistence type="predicted"/>
<dbReference type="Gene3D" id="3.30.160.60">
    <property type="entry name" value="Classic Zinc Finger"/>
    <property type="match status" value="10"/>
</dbReference>
<dbReference type="GO" id="GO:0045595">
    <property type="term" value="P:regulation of cell differentiation"/>
    <property type="evidence" value="ECO:0007669"/>
    <property type="project" value="UniProtKB-ARBA"/>
</dbReference>
<evidence type="ECO:0000256" key="7">
    <source>
        <dbReference type="ARBA" id="ARBA00023015"/>
    </source>
</evidence>
<feature type="domain" description="C2H2-type" evidence="13">
    <location>
        <begin position="242"/>
        <end position="269"/>
    </location>
</feature>
<feature type="domain" description="C2H2-type" evidence="13">
    <location>
        <begin position="436"/>
        <end position="463"/>
    </location>
</feature>
<dbReference type="FunFam" id="3.30.160.60:FF:000012">
    <property type="entry name" value="RB-associated KRAB zinc finger protein-like"/>
    <property type="match status" value="1"/>
</dbReference>
<evidence type="ECO:0000256" key="4">
    <source>
        <dbReference type="ARBA" id="ARBA00022737"/>
    </source>
</evidence>
<accession>A0A3P8TN63</accession>
<keyword evidence="9" id="KW-0804">Transcription</keyword>
<feature type="domain" description="C2H2-type" evidence="13">
    <location>
        <begin position="579"/>
        <end position="606"/>
    </location>
</feature>
<dbReference type="FunFam" id="3.30.160.60:FF:000557">
    <property type="entry name" value="zinc finger and SCAN domain-containing protein 29"/>
    <property type="match status" value="1"/>
</dbReference>
<keyword evidence="8" id="KW-0238">DNA-binding</keyword>
<feature type="compositionally biased region" description="Basic and acidic residues" evidence="12">
    <location>
        <begin position="159"/>
        <end position="172"/>
    </location>
</feature>
<name>A0A3P8TN63_AMPPE</name>
<reference evidence="14" key="3">
    <citation type="submission" date="2025-09" db="UniProtKB">
        <authorList>
            <consortium name="Ensembl"/>
        </authorList>
    </citation>
    <scope>IDENTIFICATION</scope>
</reference>
<dbReference type="FunFam" id="3.30.160.60:FF:001450">
    <property type="entry name" value="zinc finger protein 774"/>
    <property type="match status" value="1"/>
</dbReference>
<feature type="domain" description="C2H2-type" evidence="13">
    <location>
        <begin position="551"/>
        <end position="578"/>
    </location>
</feature>
<dbReference type="SMART" id="SM00355">
    <property type="entry name" value="ZnF_C2H2"/>
    <property type="match status" value="12"/>
</dbReference>
<evidence type="ECO:0000256" key="1">
    <source>
        <dbReference type="ARBA" id="ARBA00003767"/>
    </source>
</evidence>
<dbReference type="PANTHER" id="PTHR47772:SF13">
    <property type="entry name" value="GASTRULA ZINC FINGER PROTEIN XLCGF49.1-LIKE-RELATED"/>
    <property type="match status" value="1"/>
</dbReference>
<dbReference type="SUPFAM" id="SSF57667">
    <property type="entry name" value="beta-beta-alpha zinc fingers"/>
    <property type="match status" value="7"/>
</dbReference>
<dbReference type="GO" id="GO:0005634">
    <property type="term" value="C:nucleus"/>
    <property type="evidence" value="ECO:0007669"/>
    <property type="project" value="UniProtKB-SubCell"/>
</dbReference>
<evidence type="ECO:0000256" key="2">
    <source>
        <dbReference type="ARBA" id="ARBA00004123"/>
    </source>
</evidence>
<dbReference type="PROSITE" id="PS00028">
    <property type="entry name" value="ZINC_FINGER_C2H2_1"/>
    <property type="match status" value="11"/>
</dbReference>
<dbReference type="Ensembl" id="ENSAPET00000028231.1">
    <property type="protein sequence ID" value="ENSAPEP00000027500.1"/>
    <property type="gene ID" value="ENSAPEG00000019527.1"/>
</dbReference>
<evidence type="ECO:0000256" key="5">
    <source>
        <dbReference type="ARBA" id="ARBA00022771"/>
    </source>
</evidence>
<sequence length="618" mass="69530">MSRPETLEGQIRAVMETVAEAAVAELRRLLEESSAAAARERSAAATAAEMKREEEGSEVVLPEDRRHFNEHLTNQFASLMKTWTRGAVEKISLMLKMSTCEAEDVPAAEQTAGLDGETEQTRTNPEREQITEPTKKSAARRSRQRRKKIQRGFQPAAGKTDDHIYCREEQQTEKPTAAADSDSVTEPADAASYEEKNSEPEAVLTEPTPDSASNIDEDTVQEDTNLASTASKIKKKATAGLFKCPSCEKTFALKCLMDRHFLTHSRPHLCSECGKRFAVLRTLIAHSRRHTGEKLYKCSLCGTEFAYKSTFHRHMRQHNTRKPNTHTCPLCENQFSGLLALQRHRCCALKKTFVCSLCPETFECRQSLAEHENLHSGDRDFVCEVCGESFFSSSSLSTHRFTHTQKENCCDELGLGCSDMSVLRSHLSKHTGEKLFTCEVCGKGCSHKSALMHHMLTHTGERPYVCETCGKRCSHASALQNHMRIHTGKKPGQQPVCDVCGKKFSCTVNLKYHMSTHTGERPYACDQCEKKFTNPSNLKLHMVIHSGEKMYGCNICGRRFTQSSSLKLHRRVHTGEKPYHCQVCGKEFVHRSDFRNHQKNHPAEKEGDGQTEKTEVKI</sequence>
<keyword evidence="6" id="KW-0862">Zinc</keyword>
<dbReference type="OMA" id="REQITEP"/>
<comment type="function">
    <text evidence="1">May be involved in transcriptional regulation.</text>
</comment>
<evidence type="ECO:0000259" key="13">
    <source>
        <dbReference type="PROSITE" id="PS50157"/>
    </source>
</evidence>